<dbReference type="EMBL" id="MT143648">
    <property type="protein sequence ID" value="QJA99398.1"/>
    <property type="molecule type" value="Genomic_DNA"/>
</dbReference>
<evidence type="ECO:0000313" key="1">
    <source>
        <dbReference type="EMBL" id="QJA43495.1"/>
    </source>
</evidence>
<dbReference type="AlphaFoldDB" id="A0A6H1Z879"/>
<accession>A0A6H1Z879</accession>
<gene>
    <name evidence="2" type="ORF">MM171A01067_0008</name>
    <name evidence="1" type="ORF">MM171B00822_0008</name>
</gene>
<name>A0A6H1Z879_9ZZZZ</name>
<evidence type="ECO:0000313" key="2">
    <source>
        <dbReference type="EMBL" id="QJA99398.1"/>
    </source>
</evidence>
<dbReference type="EMBL" id="MT143836">
    <property type="protein sequence ID" value="QJA43495.1"/>
    <property type="molecule type" value="Genomic_DNA"/>
</dbReference>
<organism evidence="1">
    <name type="scientific">viral metagenome</name>
    <dbReference type="NCBI Taxonomy" id="1070528"/>
    <lineage>
        <taxon>unclassified sequences</taxon>
        <taxon>metagenomes</taxon>
        <taxon>organismal metagenomes</taxon>
    </lineage>
</organism>
<proteinExistence type="predicted"/>
<sequence length="94" mass="11120">MRRRITDSAQWIRTKSGDPIFTCSEDAIFYAHLIFKDVPERLKIAKLRTRVLFDLKVMRSRNGGNLQRMMDLAVKGQFYRECLEEVERIEKEGP</sequence>
<reference evidence="1" key="1">
    <citation type="submission" date="2020-03" db="EMBL/GenBank/DDBJ databases">
        <title>The deep terrestrial virosphere.</title>
        <authorList>
            <person name="Holmfeldt K."/>
            <person name="Nilsson E."/>
            <person name="Simone D."/>
            <person name="Lopez-Fernandez M."/>
            <person name="Wu X."/>
            <person name="de Brujin I."/>
            <person name="Lundin D."/>
            <person name="Andersson A."/>
            <person name="Bertilsson S."/>
            <person name="Dopson M."/>
        </authorList>
    </citation>
    <scope>NUCLEOTIDE SEQUENCE</scope>
    <source>
        <strain evidence="2">MM171A01067</strain>
        <strain evidence="1">MM171B00822</strain>
    </source>
</reference>
<protein>
    <submittedName>
        <fullName evidence="1">Uncharacterized protein</fullName>
    </submittedName>
</protein>